<dbReference type="EMBL" id="JAKLJA010000033">
    <property type="protein sequence ID" value="MCG5077289.1"/>
    <property type="molecule type" value="Genomic_DNA"/>
</dbReference>
<protein>
    <submittedName>
        <fullName evidence="3">Uncharacterized protein</fullName>
    </submittedName>
</protein>
<organism evidence="3 4">
    <name type="scientific">Paraburkholderia tagetis</name>
    <dbReference type="NCBI Taxonomy" id="2913261"/>
    <lineage>
        <taxon>Bacteria</taxon>
        <taxon>Pseudomonadati</taxon>
        <taxon>Pseudomonadota</taxon>
        <taxon>Betaproteobacteria</taxon>
        <taxon>Burkholderiales</taxon>
        <taxon>Burkholderiaceae</taxon>
        <taxon>Paraburkholderia</taxon>
    </lineage>
</organism>
<keyword evidence="2" id="KW-0472">Membrane</keyword>
<evidence type="ECO:0000256" key="1">
    <source>
        <dbReference type="SAM" id="MobiDB-lite"/>
    </source>
</evidence>
<sequence>MSIEIPGHAWLSPGASIFLERKMLDVLIKDVLKSPGKVLALCLIVYLAATSFFVSLFLAGLGVRWLHKKAKALEAAEREAAREAADKAREQPQPEVQKGASVVAPAAASVQTAPTRQYAKSAVVIPLKKTGTD</sequence>
<evidence type="ECO:0000256" key="2">
    <source>
        <dbReference type="SAM" id="Phobius"/>
    </source>
</evidence>
<feature type="transmembrane region" description="Helical" evidence="2">
    <location>
        <begin position="38"/>
        <end position="61"/>
    </location>
</feature>
<keyword evidence="2" id="KW-1133">Transmembrane helix</keyword>
<comment type="caution">
    <text evidence="3">The sequence shown here is derived from an EMBL/GenBank/DDBJ whole genome shotgun (WGS) entry which is preliminary data.</text>
</comment>
<evidence type="ECO:0000313" key="3">
    <source>
        <dbReference type="EMBL" id="MCG5077289.1"/>
    </source>
</evidence>
<dbReference type="RefSeq" id="WP_238467190.1">
    <property type="nucleotide sequence ID" value="NZ_JAKLJA010000033.1"/>
</dbReference>
<accession>A0A9X1UI11</accession>
<name>A0A9X1UI11_9BURK</name>
<evidence type="ECO:0000313" key="4">
    <source>
        <dbReference type="Proteomes" id="UP001139308"/>
    </source>
</evidence>
<proteinExistence type="predicted"/>
<dbReference type="Proteomes" id="UP001139308">
    <property type="component" value="Unassembled WGS sequence"/>
</dbReference>
<gene>
    <name evidence="3" type="ORF">L5014_28755</name>
</gene>
<feature type="compositionally biased region" description="Basic and acidic residues" evidence="1">
    <location>
        <begin position="81"/>
        <end position="92"/>
    </location>
</feature>
<keyword evidence="2" id="KW-0812">Transmembrane</keyword>
<feature type="region of interest" description="Disordered" evidence="1">
    <location>
        <begin position="81"/>
        <end position="100"/>
    </location>
</feature>
<dbReference type="AlphaFoldDB" id="A0A9X1UI11"/>
<keyword evidence="4" id="KW-1185">Reference proteome</keyword>
<reference evidence="3" key="1">
    <citation type="submission" date="2022-01" db="EMBL/GenBank/DDBJ databases">
        <title>Genome sequence and assembly of Parabukholderia sp. RG36.</title>
        <authorList>
            <person name="Chhetri G."/>
        </authorList>
    </citation>
    <scope>NUCLEOTIDE SEQUENCE</scope>
    <source>
        <strain evidence="3">RG36</strain>
    </source>
</reference>